<protein>
    <recommendedName>
        <fullName evidence="6">CVNH domain-containing protein</fullName>
    </recommendedName>
</protein>
<evidence type="ECO:0000313" key="4">
    <source>
        <dbReference type="Proteomes" id="UP000033519"/>
    </source>
</evidence>
<proteinExistence type="predicted"/>
<name>A0A0F5Q1M8_9HYPH</name>
<dbReference type="AlphaFoldDB" id="A0A0F5Q1M8"/>
<organism evidence="3 5">
    <name type="scientific">Devosia psychrophila</name>
    <dbReference type="NCBI Taxonomy" id="728005"/>
    <lineage>
        <taxon>Bacteria</taxon>
        <taxon>Pseudomonadati</taxon>
        <taxon>Pseudomonadota</taxon>
        <taxon>Alphaproteobacteria</taxon>
        <taxon>Hyphomicrobiales</taxon>
        <taxon>Devosiaceae</taxon>
        <taxon>Devosia</taxon>
    </lineage>
</organism>
<evidence type="ECO:0000313" key="3">
    <source>
        <dbReference type="EMBL" id="SFC09048.1"/>
    </source>
</evidence>
<dbReference type="OrthoDB" id="9937197at2"/>
<gene>
    <name evidence="3" type="ORF">SAMN04488059_10294</name>
    <name evidence="2" type="ORF">WH91_00820</name>
</gene>
<reference evidence="3 5" key="2">
    <citation type="submission" date="2016-10" db="EMBL/GenBank/DDBJ databases">
        <authorList>
            <person name="de Groot N.N."/>
        </authorList>
    </citation>
    <scope>NUCLEOTIDE SEQUENCE [LARGE SCALE GENOMIC DNA]</scope>
    <source>
        <strain evidence="3 5">CGMCC 1.10210</strain>
    </source>
</reference>
<feature type="chain" id="PRO_5010418852" description="CVNH domain-containing protein" evidence="1">
    <location>
        <begin position="21"/>
        <end position="110"/>
    </location>
</feature>
<dbReference type="PATRIC" id="fig|728005.3.peg.4216"/>
<sequence length="110" mass="11002">MRIALLFVGIIAVLGGPTSAQEASVKETRCWVGGVTFSAGAGINAGDGIATCQAGTGWQKAATGALVSGCMLEGKLSSVGAVIGIRNNDSLLLQCDASGRWTTIGTLSES</sequence>
<dbReference type="Proteomes" id="UP000033519">
    <property type="component" value="Unassembled WGS sequence"/>
</dbReference>
<dbReference type="EMBL" id="LAPV01000009">
    <property type="protein sequence ID" value="KKC34808.1"/>
    <property type="molecule type" value="Genomic_DNA"/>
</dbReference>
<accession>A0A0F5Q1M8</accession>
<dbReference type="STRING" id="728005.SAMN04488059_10294"/>
<evidence type="ECO:0000256" key="1">
    <source>
        <dbReference type="SAM" id="SignalP"/>
    </source>
</evidence>
<keyword evidence="1" id="KW-0732">Signal</keyword>
<evidence type="ECO:0000313" key="2">
    <source>
        <dbReference type="EMBL" id="KKC34808.1"/>
    </source>
</evidence>
<dbReference type="Proteomes" id="UP000182258">
    <property type="component" value="Unassembled WGS sequence"/>
</dbReference>
<evidence type="ECO:0000313" key="5">
    <source>
        <dbReference type="Proteomes" id="UP000182258"/>
    </source>
</evidence>
<evidence type="ECO:0008006" key="6">
    <source>
        <dbReference type="Google" id="ProtNLM"/>
    </source>
</evidence>
<reference evidence="2 4" key="1">
    <citation type="submission" date="2015-03" db="EMBL/GenBank/DDBJ databases">
        <authorList>
            <person name="Lepp D."/>
            <person name="Hassan Y.I."/>
            <person name="Li X.-Z."/>
            <person name="Zhou T."/>
        </authorList>
    </citation>
    <scope>NUCLEOTIDE SEQUENCE [LARGE SCALE GENOMIC DNA]</scope>
    <source>
        <strain evidence="2 4">Cr7-05</strain>
    </source>
</reference>
<dbReference type="EMBL" id="FOMB01000002">
    <property type="protein sequence ID" value="SFC09048.1"/>
    <property type="molecule type" value="Genomic_DNA"/>
</dbReference>
<keyword evidence="4" id="KW-1185">Reference proteome</keyword>
<feature type="signal peptide" evidence="1">
    <location>
        <begin position="1"/>
        <end position="20"/>
    </location>
</feature>
<dbReference type="RefSeq" id="WP_046169106.1">
    <property type="nucleotide sequence ID" value="NZ_FOMB01000002.1"/>
</dbReference>